<keyword evidence="5 12" id="KW-0653">Protein transport</keyword>
<dbReference type="Proteomes" id="UP000189464">
    <property type="component" value="Chromosome"/>
</dbReference>
<evidence type="ECO:0000256" key="1">
    <source>
        <dbReference type="ARBA" id="ARBA00004651"/>
    </source>
</evidence>
<keyword evidence="8 12" id="KW-0472">Membrane</keyword>
<evidence type="ECO:0000256" key="9">
    <source>
        <dbReference type="ARBA" id="ARBA00059018"/>
    </source>
</evidence>
<dbReference type="GO" id="GO:0005886">
    <property type="term" value="C:plasma membrane"/>
    <property type="evidence" value="ECO:0007669"/>
    <property type="project" value="UniProtKB-SubCell"/>
</dbReference>
<comment type="similarity">
    <text evidence="10">In the C-terminal section; belongs to the SecD/SecF family. SecF subfamily.</text>
</comment>
<dbReference type="PANTHER" id="PTHR30081:SF8">
    <property type="entry name" value="PROTEIN TRANSLOCASE SUBUNIT SECF"/>
    <property type="match status" value="1"/>
</dbReference>
<evidence type="ECO:0000256" key="12">
    <source>
        <dbReference type="HAMAP-Rule" id="MF_01464"/>
    </source>
</evidence>
<dbReference type="RefSeq" id="WP_077715566.1">
    <property type="nucleotide sequence ID" value="NZ_CP019698.1"/>
</dbReference>
<dbReference type="STRING" id="1833852.B0537_07945"/>
<evidence type="ECO:0000256" key="11">
    <source>
        <dbReference type="ARBA" id="ARBA00061053"/>
    </source>
</evidence>
<dbReference type="NCBIfam" id="TIGR00916">
    <property type="entry name" value="2A0604s01"/>
    <property type="match status" value="1"/>
</dbReference>
<comment type="similarity">
    <text evidence="11">In the N-terminal section; belongs to the SecD/SecF family. SecD subfamily.</text>
</comment>
<evidence type="ECO:0000256" key="3">
    <source>
        <dbReference type="ARBA" id="ARBA00022475"/>
    </source>
</evidence>
<dbReference type="InterPro" id="IPR022813">
    <property type="entry name" value="SecD/SecF_arch_bac"/>
</dbReference>
<dbReference type="PANTHER" id="PTHR30081">
    <property type="entry name" value="PROTEIN-EXPORT MEMBRANE PROTEIN SEC"/>
    <property type="match status" value="1"/>
</dbReference>
<comment type="subcellular location">
    <subcellularLocation>
        <location evidence="1 12">Cell membrane</location>
        <topology evidence="1 12">Multi-pass membrane protein</topology>
    </subcellularLocation>
</comment>
<dbReference type="FunFam" id="1.20.1640.10:FF:000024">
    <property type="entry name" value="Multifunctional fusion protein"/>
    <property type="match status" value="1"/>
</dbReference>
<keyword evidence="15" id="KW-1185">Reference proteome</keyword>
<keyword evidence="7 12" id="KW-0811">Translocation</keyword>
<sequence length="292" mass="32238">MFHIVKKRKIFYIISLAIIILGLGSLLTRGLNLGIDFTGGNIVELKFNKAVTLEEVRTALADYKLEDSRLQSGGDNTFLIRTRVLSQAESQEAIEGISEKLGGATLLRNELVGPVIGKELTKQAILALVIAAVLMILYITWRFEFLQAIAAIGGLMHDVMIMVGMASLLQIEIDSTFVAAVLTIIGYSINDTIVIFDRIRENLRINRKEELGELVNKSLWQTMARSINTVLTVLFVLLALFFFGGNTISNFVTLLIIGIASGAYSSIFISGPGWYDLRRIQKERKRAAKAAA</sequence>
<dbReference type="InterPro" id="IPR055344">
    <property type="entry name" value="SecD_SecF_C_bact"/>
</dbReference>
<accession>A0A1S6J0K4</accession>
<dbReference type="OrthoDB" id="9805019at2"/>
<dbReference type="GO" id="GO:0043952">
    <property type="term" value="P:protein transport by the Sec complex"/>
    <property type="evidence" value="ECO:0007669"/>
    <property type="project" value="UniProtKB-UniRule"/>
</dbReference>
<dbReference type="KEGG" id="dfg:B0537_07945"/>
<feature type="transmembrane region" description="Helical" evidence="12">
    <location>
        <begin position="177"/>
        <end position="196"/>
    </location>
</feature>
<dbReference type="InterPro" id="IPR005665">
    <property type="entry name" value="SecF_bac"/>
</dbReference>
<evidence type="ECO:0000256" key="6">
    <source>
        <dbReference type="ARBA" id="ARBA00022989"/>
    </source>
</evidence>
<dbReference type="Gene3D" id="1.20.1640.10">
    <property type="entry name" value="Multidrug efflux transporter AcrB transmembrane domain"/>
    <property type="match status" value="1"/>
</dbReference>
<dbReference type="PRINTS" id="PR01755">
    <property type="entry name" value="SECFTRNLCASE"/>
</dbReference>
<dbReference type="SUPFAM" id="SSF82866">
    <property type="entry name" value="Multidrug efflux transporter AcrB transmembrane domain"/>
    <property type="match status" value="1"/>
</dbReference>
<proteinExistence type="inferred from homology"/>
<evidence type="ECO:0000256" key="2">
    <source>
        <dbReference type="ARBA" id="ARBA00022448"/>
    </source>
</evidence>
<dbReference type="Pfam" id="PF07549">
    <property type="entry name" value="Sec_GG"/>
    <property type="match status" value="1"/>
</dbReference>
<evidence type="ECO:0000256" key="10">
    <source>
        <dbReference type="ARBA" id="ARBA00060856"/>
    </source>
</evidence>
<dbReference type="Pfam" id="PF02355">
    <property type="entry name" value="SecD_SecF_C"/>
    <property type="match status" value="1"/>
</dbReference>
<evidence type="ECO:0000256" key="5">
    <source>
        <dbReference type="ARBA" id="ARBA00022927"/>
    </source>
</evidence>
<comment type="function">
    <text evidence="9 12">Part of the Sec protein translocase complex. Interacts with the SecYEG preprotein conducting channel. SecDF uses the proton motive force (PMF) to complete protein translocation after the ATP-dependent function of SecA.</text>
</comment>
<feature type="domain" description="Protein export membrane protein SecD/SecF C-terminal" evidence="13">
    <location>
        <begin position="104"/>
        <end position="278"/>
    </location>
</feature>
<comment type="similarity">
    <text evidence="12">Belongs to the SecD/SecF family. SecF subfamily.</text>
</comment>
<evidence type="ECO:0000256" key="7">
    <source>
        <dbReference type="ARBA" id="ARBA00023010"/>
    </source>
</evidence>
<evidence type="ECO:0000256" key="8">
    <source>
        <dbReference type="ARBA" id="ARBA00023136"/>
    </source>
</evidence>
<feature type="transmembrane region" description="Helical" evidence="12">
    <location>
        <begin position="251"/>
        <end position="275"/>
    </location>
</feature>
<dbReference type="AlphaFoldDB" id="A0A1S6J0K4"/>
<evidence type="ECO:0000259" key="13">
    <source>
        <dbReference type="Pfam" id="PF02355"/>
    </source>
</evidence>
<dbReference type="GO" id="GO:0065002">
    <property type="term" value="P:intracellular protein transmembrane transport"/>
    <property type="evidence" value="ECO:0007669"/>
    <property type="project" value="UniProtKB-UniRule"/>
</dbReference>
<comment type="subunit">
    <text evidence="12">Forms a complex with SecD. Part of the essential Sec protein translocation apparatus which comprises SecA, SecYEG and auxiliary proteins SecDF. Other proteins may also be involved.</text>
</comment>
<organism evidence="14 15">
    <name type="scientific">Desulforamulus ferrireducens</name>
    <dbReference type="NCBI Taxonomy" id="1833852"/>
    <lineage>
        <taxon>Bacteria</taxon>
        <taxon>Bacillati</taxon>
        <taxon>Bacillota</taxon>
        <taxon>Clostridia</taxon>
        <taxon>Eubacteriales</taxon>
        <taxon>Peptococcaceae</taxon>
        <taxon>Desulforamulus</taxon>
    </lineage>
</organism>
<feature type="transmembrane region" description="Helical" evidence="12">
    <location>
        <begin position="148"/>
        <end position="171"/>
    </location>
</feature>
<dbReference type="NCBIfam" id="TIGR00966">
    <property type="entry name" value="transloc_SecF"/>
    <property type="match status" value="1"/>
</dbReference>
<keyword evidence="3 12" id="KW-1003">Cell membrane</keyword>
<dbReference type="InterPro" id="IPR022646">
    <property type="entry name" value="SecD/SecF_CS"/>
</dbReference>
<dbReference type="InterPro" id="IPR048634">
    <property type="entry name" value="SecD_SecF_C"/>
</dbReference>
<name>A0A1S6J0K4_9FIRM</name>
<dbReference type="GO" id="GO:0006605">
    <property type="term" value="P:protein targeting"/>
    <property type="evidence" value="ECO:0007669"/>
    <property type="project" value="UniProtKB-UniRule"/>
</dbReference>
<protein>
    <recommendedName>
        <fullName evidence="12">Protein-export membrane protein SecF</fullName>
    </recommendedName>
</protein>
<evidence type="ECO:0000313" key="15">
    <source>
        <dbReference type="Proteomes" id="UP000189464"/>
    </source>
</evidence>
<evidence type="ECO:0000256" key="4">
    <source>
        <dbReference type="ARBA" id="ARBA00022692"/>
    </source>
</evidence>
<dbReference type="HAMAP" id="MF_01464_B">
    <property type="entry name" value="SecF_B"/>
    <property type="match status" value="1"/>
</dbReference>
<feature type="transmembrane region" description="Helical" evidence="12">
    <location>
        <begin position="12"/>
        <end position="31"/>
    </location>
</feature>
<keyword evidence="2 12" id="KW-0813">Transport</keyword>
<dbReference type="InterPro" id="IPR022645">
    <property type="entry name" value="SecD/SecF_bac"/>
</dbReference>
<keyword evidence="6 12" id="KW-1133">Transmembrane helix</keyword>
<feature type="transmembrane region" description="Helical" evidence="12">
    <location>
        <begin position="124"/>
        <end position="141"/>
    </location>
</feature>
<gene>
    <name evidence="12" type="primary">secF</name>
    <name evidence="14" type="ORF">B0537_07945</name>
</gene>
<reference evidence="14 15" key="1">
    <citation type="journal article" date="2016" name="Int. J. Syst. Evol. Microbiol.">
        <title>Desulfotomaculum ferrireducens sp. nov., a moderately thermophilic sulfate-reducing and dissimilatory Fe(III)-reducing bacterium isolated from compost.</title>
        <authorList>
            <person name="Yang G."/>
            <person name="Guo J."/>
            <person name="Zhuang L."/>
            <person name="Yuan Y."/>
            <person name="Zhou S."/>
        </authorList>
    </citation>
    <scope>NUCLEOTIDE SEQUENCE [LARGE SCALE GENOMIC DNA]</scope>
    <source>
        <strain evidence="14 15">GSS09</strain>
    </source>
</reference>
<evidence type="ECO:0000313" key="14">
    <source>
        <dbReference type="EMBL" id="AQS60547.1"/>
    </source>
</evidence>
<dbReference type="GO" id="GO:0015450">
    <property type="term" value="F:protein-transporting ATPase activity"/>
    <property type="evidence" value="ECO:0007669"/>
    <property type="project" value="InterPro"/>
</dbReference>
<dbReference type="EMBL" id="CP019698">
    <property type="protein sequence ID" value="AQS60547.1"/>
    <property type="molecule type" value="Genomic_DNA"/>
</dbReference>
<feature type="transmembrane region" description="Helical" evidence="12">
    <location>
        <begin position="227"/>
        <end position="245"/>
    </location>
</feature>
<keyword evidence="4 12" id="KW-0812">Transmembrane</keyword>